<dbReference type="SMART" id="SM00382">
    <property type="entry name" value="AAA"/>
    <property type="match status" value="1"/>
</dbReference>
<dbReference type="Gene3D" id="3.40.50.300">
    <property type="entry name" value="P-loop containing nucleotide triphosphate hydrolases"/>
    <property type="match status" value="2"/>
</dbReference>
<dbReference type="OrthoDB" id="104167at2"/>
<dbReference type="GO" id="GO:0005524">
    <property type="term" value="F:ATP binding"/>
    <property type="evidence" value="ECO:0007669"/>
    <property type="project" value="InterPro"/>
</dbReference>
<gene>
    <name evidence="2" type="ORF">BST43_11545</name>
</gene>
<dbReference type="Proteomes" id="UP000192434">
    <property type="component" value="Unassembled WGS sequence"/>
</dbReference>
<sequence length="522" mass="57262">MAVSPSEVQKLRDRVRTRGYQHYLYDMELKKVRGFENASIRFDFPVTALVGPNGAGKTTVLGAAGLIYEKVAPRRFFARSGSYDGSMSGWRVEYNMGVDGATVPRTASYTERVDDTRRSKWNRKAVARPVKVIGVNRTLPVSERSDVYKFAKGDFVGVQETRFKAEVTEAVERILGKAAADYLEVAADSGGKYSILARKPVAEGAGPAYSEFHFGAGEASIIRIVGEVEAVDDNALILIEEVENGLHPLATQRLVEYLVSVCRRKGCQVIFTTHSNAALKPLPGEAVWSAYRGQLTQGKLDIESLRALTGEIDTRLAVFSEDRFGSLMAEVTLRRYGDLTDGRLDLRGIEIHALGGAAPARDQARHNNNNNPARTFYALAILDGDKRKESGYDPADTPSLSSDKGAFVTFFPGDGAPEAEILDAVDCAVKTNGKVLPRLTLALQMDTVHQEEVRQAIADALLTNTDRHTVFSDIGESLDFLSEMVTARAFVATWANFHDDEVKAIWDPVADYLPRLSDEATT</sequence>
<dbReference type="Pfam" id="PF13304">
    <property type="entry name" value="AAA_21"/>
    <property type="match status" value="1"/>
</dbReference>
<evidence type="ECO:0000259" key="1">
    <source>
        <dbReference type="SMART" id="SM00382"/>
    </source>
</evidence>
<evidence type="ECO:0000313" key="2">
    <source>
        <dbReference type="EMBL" id="ORB57897.1"/>
    </source>
</evidence>
<dbReference type="InterPro" id="IPR051396">
    <property type="entry name" value="Bact_Antivir_Def_Nuclease"/>
</dbReference>
<protein>
    <recommendedName>
        <fullName evidence="1">AAA+ ATPase domain-containing protein</fullName>
    </recommendedName>
</protein>
<comment type="caution">
    <text evidence="2">The sequence shown here is derived from an EMBL/GenBank/DDBJ whole genome shotgun (WGS) entry which is preliminary data.</text>
</comment>
<feature type="domain" description="AAA+ ATPase" evidence="1">
    <location>
        <begin position="43"/>
        <end position="318"/>
    </location>
</feature>
<dbReference type="GO" id="GO:0006302">
    <property type="term" value="P:double-strand break repair"/>
    <property type="evidence" value="ECO:0007669"/>
    <property type="project" value="InterPro"/>
</dbReference>
<dbReference type="Pfam" id="PF13476">
    <property type="entry name" value="AAA_23"/>
    <property type="match status" value="1"/>
</dbReference>
<proteinExistence type="predicted"/>
<dbReference type="RefSeq" id="WP_083015713.1">
    <property type="nucleotide sequence ID" value="NZ_MVII01000013.1"/>
</dbReference>
<dbReference type="AlphaFoldDB" id="A0A1X0J6N9"/>
<dbReference type="PANTHER" id="PTHR43581">
    <property type="entry name" value="ATP/GTP PHOSPHATASE"/>
    <property type="match status" value="1"/>
</dbReference>
<accession>A0A1X0J6N9</accession>
<dbReference type="InterPro" id="IPR003959">
    <property type="entry name" value="ATPase_AAA_core"/>
</dbReference>
<dbReference type="InterPro" id="IPR003593">
    <property type="entry name" value="AAA+_ATPase"/>
</dbReference>
<dbReference type="SUPFAM" id="SSF52540">
    <property type="entry name" value="P-loop containing nucleoside triphosphate hydrolases"/>
    <property type="match status" value="1"/>
</dbReference>
<reference evidence="2 3" key="1">
    <citation type="submission" date="2016-12" db="EMBL/GenBank/DDBJ databases">
        <title>The new phylogeny of genus Mycobacterium.</title>
        <authorList>
            <person name="Tortoli E."/>
            <person name="Trovato A."/>
            <person name="Cirillo D.M."/>
        </authorList>
    </citation>
    <scope>NUCLEOTIDE SEQUENCE [LARGE SCALE GENOMIC DNA]</scope>
    <source>
        <strain evidence="2 3">CCUG 66554</strain>
    </source>
</reference>
<dbReference type="EMBL" id="MVII01000013">
    <property type="protein sequence ID" value="ORB57897.1"/>
    <property type="molecule type" value="Genomic_DNA"/>
</dbReference>
<name>A0A1X0J6N9_9MYCO</name>
<dbReference type="InterPro" id="IPR027417">
    <property type="entry name" value="P-loop_NTPase"/>
</dbReference>
<dbReference type="GO" id="GO:0016887">
    <property type="term" value="F:ATP hydrolysis activity"/>
    <property type="evidence" value="ECO:0007669"/>
    <property type="project" value="InterPro"/>
</dbReference>
<dbReference type="PANTHER" id="PTHR43581:SF2">
    <property type="entry name" value="EXCINUCLEASE ATPASE SUBUNIT"/>
    <property type="match status" value="1"/>
</dbReference>
<dbReference type="InterPro" id="IPR038729">
    <property type="entry name" value="Rad50/SbcC_AAA"/>
</dbReference>
<evidence type="ECO:0000313" key="3">
    <source>
        <dbReference type="Proteomes" id="UP000192434"/>
    </source>
</evidence>
<organism evidence="2 3">
    <name type="scientific">Mycobacteroides saopaulense</name>
    <dbReference type="NCBI Taxonomy" id="1578165"/>
    <lineage>
        <taxon>Bacteria</taxon>
        <taxon>Bacillati</taxon>
        <taxon>Actinomycetota</taxon>
        <taxon>Actinomycetes</taxon>
        <taxon>Mycobacteriales</taxon>
        <taxon>Mycobacteriaceae</taxon>
        <taxon>Mycobacteroides</taxon>
    </lineage>
</organism>